<protein>
    <submittedName>
        <fullName evidence="3">Uncharacterized protein</fullName>
    </submittedName>
</protein>
<dbReference type="Proteomes" id="UP000887575">
    <property type="component" value="Unassembled WGS sequence"/>
</dbReference>
<keyword evidence="2" id="KW-1185">Reference proteome</keyword>
<dbReference type="WBParaSite" id="MBELARI_LOCUS21925">
    <property type="protein sequence ID" value="MBELARI_LOCUS21925"/>
    <property type="gene ID" value="MBELARI_LOCUS21925"/>
</dbReference>
<feature type="region of interest" description="Disordered" evidence="1">
    <location>
        <begin position="66"/>
        <end position="121"/>
    </location>
</feature>
<name>A0AAF3J7Y9_9BILA</name>
<sequence length="215" mass="24358">MSDYITASMLPQIFRKLFDEQLDMILFDGVMPSAEKPLSKLLCGCYKSGAQTIEVDGNDDIYSKREPLISEDTKPVICEEEETQNQQKEESSKPEKMSSNWFNSANRSDEPDHPSTTPSTNMLAAVPYGRNSGGQRNNNHTFKIEDVTDDPEYSHYGGEVDEPEEGAMIEYCRLDKPPSIPRVCEASTVRVTKTPQFRMVLSFLIEMKSFVLRSH</sequence>
<accession>A0AAF3J7Y9</accession>
<feature type="compositionally biased region" description="Basic and acidic residues" evidence="1">
    <location>
        <begin position="87"/>
        <end position="96"/>
    </location>
</feature>
<evidence type="ECO:0000256" key="1">
    <source>
        <dbReference type="SAM" id="MobiDB-lite"/>
    </source>
</evidence>
<reference evidence="3" key="1">
    <citation type="submission" date="2024-02" db="UniProtKB">
        <authorList>
            <consortium name="WormBaseParasite"/>
        </authorList>
    </citation>
    <scope>IDENTIFICATION</scope>
</reference>
<evidence type="ECO:0000313" key="3">
    <source>
        <dbReference type="WBParaSite" id="MBELARI_LOCUS21925"/>
    </source>
</evidence>
<evidence type="ECO:0000313" key="2">
    <source>
        <dbReference type="Proteomes" id="UP000887575"/>
    </source>
</evidence>
<dbReference type="AlphaFoldDB" id="A0AAF3J7Y9"/>
<organism evidence="2 3">
    <name type="scientific">Mesorhabditis belari</name>
    <dbReference type="NCBI Taxonomy" id="2138241"/>
    <lineage>
        <taxon>Eukaryota</taxon>
        <taxon>Metazoa</taxon>
        <taxon>Ecdysozoa</taxon>
        <taxon>Nematoda</taxon>
        <taxon>Chromadorea</taxon>
        <taxon>Rhabditida</taxon>
        <taxon>Rhabditina</taxon>
        <taxon>Rhabditomorpha</taxon>
        <taxon>Rhabditoidea</taxon>
        <taxon>Rhabditidae</taxon>
        <taxon>Mesorhabditinae</taxon>
        <taxon>Mesorhabditis</taxon>
    </lineage>
</organism>
<proteinExistence type="predicted"/>